<dbReference type="Proteomes" id="UP001152320">
    <property type="component" value="Chromosome 14"/>
</dbReference>
<feature type="signal peptide" evidence="1">
    <location>
        <begin position="1"/>
        <end position="15"/>
    </location>
</feature>
<evidence type="ECO:0000313" key="2">
    <source>
        <dbReference type="EMBL" id="KAJ8029186.1"/>
    </source>
</evidence>
<comment type="caution">
    <text evidence="2">The sequence shown here is derived from an EMBL/GenBank/DDBJ whole genome shotgun (WGS) entry which is preliminary data.</text>
</comment>
<dbReference type="EMBL" id="JAIZAY010000014">
    <property type="protein sequence ID" value="KAJ8029186.1"/>
    <property type="molecule type" value="Genomic_DNA"/>
</dbReference>
<accession>A0A9Q1BM70</accession>
<evidence type="ECO:0000256" key="1">
    <source>
        <dbReference type="SAM" id="SignalP"/>
    </source>
</evidence>
<keyword evidence="3" id="KW-1185">Reference proteome</keyword>
<reference evidence="2" key="1">
    <citation type="submission" date="2021-10" db="EMBL/GenBank/DDBJ databases">
        <title>Tropical sea cucumber genome reveals ecological adaptation and Cuvierian tubules defense mechanism.</title>
        <authorList>
            <person name="Chen T."/>
        </authorList>
    </citation>
    <scope>NUCLEOTIDE SEQUENCE</scope>
    <source>
        <strain evidence="2">Nanhai2018</strain>
        <tissue evidence="2">Muscle</tissue>
    </source>
</reference>
<name>A0A9Q1BM70_HOLLE</name>
<proteinExistence type="predicted"/>
<feature type="chain" id="PRO_5040497329" evidence="1">
    <location>
        <begin position="16"/>
        <end position="51"/>
    </location>
</feature>
<sequence length="51" mass="5557">MKFASSLLLIAEVLSKSFRQTGTEEVSRKDTGALVNILGPASQLPPEFLHE</sequence>
<protein>
    <submittedName>
        <fullName evidence="2">Uncharacterized protein</fullName>
    </submittedName>
</protein>
<organism evidence="2 3">
    <name type="scientific">Holothuria leucospilota</name>
    <name type="common">Black long sea cucumber</name>
    <name type="synonym">Mertensiothuria leucospilota</name>
    <dbReference type="NCBI Taxonomy" id="206669"/>
    <lineage>
        <taxon>Eukaryota</taxon>
        <taxon>Metazoa</taxon>
        <taxon>Echinodermata</taxon>
        <taxon>Eleutherozoa</taxon>
        <taxon>Echinozoa</taxon>
        <taxon>Holothuroidea</taxon>
        <taxon>Aspidochirotacea</taxon>
        <taxon>Aspidochirotida</taxon>
        <taxon>Holothuriidae</taxon>
        <taxon>Holothuria</taxon>
    </lineage>
</organism>
<evidence type="ECO:0000313" key="3">
    <source>
        <dbReference type="Proteomes" id="UP001152320"/>
    </source>
</evidence>
<keyword evidence="1" id="KW-0732">Signal</keyword>
<dbReference type="AlphaFoldDB" id="A0A9Q1BM70"/>
<gene>
    <name evidence="2" type="ORF">HOLleu_28522</name>
</gene>